<protein>
    <submittedName>
        <fullName evidence="3">Universal stress protein</fullName>
    </submittedName>
</protein>
<keyword evidence="4" id="KW-1185">Reference proteome</keyword>
<sequence>MVPLHRLVAATDLSAPARHAVERAASVALATGAQLDLVHVATPAPMERLRRLAGQIPSDLEKLMLEAPRNAMQELAETLAQRHGVTAQVHVASGSLLTQLRQHTETTNADLVVLGARGASFMRHMLLGSTADRMVSRATRPMLVVKQAPHEPYKTVLVPVDFSARSLRSIRLAQAVAPGAALILLHVYDVPFEGMMEYAGVHANEIQRYRASARQEAQQSMVALCEAAGLNPALTPTLVMHGDPSLLLVQQEQELDCDLIVMGKQGDNAVEDMLLGSVTRYALAQSQCDVLIAV</sequence>
<accession>A0A240UC25</accession>
<dbReference type="InterPro" id="IPR006016">
    <property type="entry name" value="UspA"/>
</dbReference>
<dbReference type="InterPro" id="IPR006015">
    <property type="entry name" value="Universal_stress_UspA"/>
</dbReference>
<evidence type="ECO:0000259" key="2">
    <source>
        <dbReference type="Pfam" id="PF00582"/>
    </source>
</evidence>
<dbReference type="OrthoDB" id="9792500at2"/>
<evidence type="ECO:0000313" key="4">
    <source>
        <dbReference type="Proteomes" id="UP000194440"/>
    </source>
</evidence>
<comment type="similarity">
    <text evidence="1">Belongs to the universal stress protein A family.</text>
</comment>
<dbReference type="EMBL" id="CP021366">
    <property type="protein sequence ID" value="ART59061.1"/>
    <property type="molecule type" value="Genomic_DNA"/>
</dbReference>
<dbReference type="RefSeq" id="WP_086927246.1">
    <property type="nucleotide sequence ID" value="NZ_CP021362.1"/>
</dbReference>
<dbReference type="Proteomes" id="UP000194440">
    <property type="component" value="Chromosome"/>
</dbReference>
<dbReference type="KEGG" id="acip:CBP36_09555"/>
<name>A0A240UC25_9BURK</name>
<evidence type="ECO:0000256" key="1">
    <source>
        <dbReference type="ARBA" id="ARBA00008791"/>
    </source>
</evidence>
<feature type="domain" description="UspA" evidence="2">
    <location>
        <begin position="153"/>
        <end position="292"/>
    </location>
</feature>
<dbReference type="InterPro" id="IPR014729">
    <property type="entry name" value="Rossmann-like_a/b/a_fold"/>
</dbReference>
<proteinExistence type="inferred from homology"/>
<dbReference type="KEGG" id="acis:CBP35_09375"/>
<dbReference type="CDD" id="cd00293">
    <property type="entry name" value="USP-like"/>
    <property type="match status" value="2"/>
</dbReference>
<gene>
    <name evidence="3" type="ORF">CBP36_09555</name>
</gene>
<feature type="domain" description="UspA" evidence="2">
    <location>
        <begin position="5"/>
        <end position="146"/>
    </location>
</feature>
<dbReference type="PANTHER" id="PTHR46268">
    <property type="entry name" value="STRESS RESPONSE PROTEIN NHAX"/>
    <property type="match status" value="1"/>
</dbReference>
<dbReference type="AlphaFoldDB" id="A0A240UC25"/>
<dbReference type="SUPFAM" id="SSF52402">
    <property type="entry name" value="Adenine nucleotide alpha hydrolases-like"/>
    <property type="match status" value="2"/>
</dbReference>
<evidence type="ECO:0000313" key="3">
    <source>
        <dbReference type="EMBL" id="ART59061.1"/>
    </source>
</evidence>
<dbReference type="PRINTS" id="PR01438">
    <property type="entry name" value="UNVRSLSTRESS"/>
</dbReference>
<dbReference type="PANTHER" id="PTHR46268:SF15">
    <property type="entry name" value="UNIVERSAL STRESS PROTEIN HP_0031"/>
    <property type="match status" value="1"/>
</dbReference>
<reference evidence="3" key="1">
    <citation type="submission" date="2017-05" db="EMBL/GenBank/DDBJ databases">
        <title>Polyphasic characterization of four soil-derived phenanthrene-degrading Acidovorax strains and proposal of Acidovorax phenanthrenivorans sp. nov.</title>
        <authorList>
            <person name="Singleton D."/>
            <person name="Lee J."/>
            <person name="Dickey A.N."/>
            <person name="Stroud A."/>
            <person name="Scholl E.H."/>
            <person name="Wright F.A."/>
            <person name="Aitken M.D."/>
        </authorList>
    </citation>
    <scope>NUCLEOTIDE SEQUENCE</scope>
    <source>
        <strain evidence="3">P4</strain>
    </source>
</reference>
<dbReference type="Gene3D" id="3.40.50.620">
    <property type="entry name" value="HUPs"/>
    <property type="match status" value="2"/>
</dbReference>
<dbReference type="Pfam" id="PF00582">
    <property type="entry name" value="Usp"/>
    <property type="match status" value="2"/>
</dbReference>
<organism evidence="3 4">
    <name type="scientific">Acidovorax carolinensis</name>
    <dbReference type="NCBI Taxonomy" id="553814"/>
    <lineage>
        <taxon>Bacteria</taxon>
        <taxon>Pseudomonadati</taxon>
        <taxon>Pseudomonadota</taxon>
        <taxon>Betaproteobacteria</taxon>
        <taxon>Burkholderiales</taxon>
        <taxon>Comamonadaceae</taxon>
        <taxon>Acidovorax</taxon>
    </lineage>
</organism>